<evidence type="ECO:0000313" key="6">
    <source>
        <dbReference type="EMBL" id="KAF8663862.1"/>
    </source>
</evidence>
<dbReference type="GO" id="GO:0032259">
    <property type="term" value="P:methylation"/>
    <property type="evidence" value="ECO:0007669"/>
    <property type="project" value="UniProtKB-KW"/>
</dbReference>
<name>A0A835AG71_9POAL</name>
<keyword evidence="4" id="KW-0862">Zinc</keyword>
<organism evidence="6 7">
    <name type="scientific">Digitaria exilis</name>
    <dbReference type="NCBI Taxonomy" id="1010633"/>
    <lineage>
        <taxon>Eukaryota</taxon>
        <taxon>Viridiplantae</taxon>
        <taxon>Streptophyta</taxon>
        <taxon>Embryophyta</taxon>
        <taxon>Tracheophyta</taxon>
        <taxon>Spermatophyta</taxon>
        <taxon>Magnoliopsida</taxon>
        <taxon>Liliopsida</taxon>
        <taxon>Poales</taxon>
        <taxon>Poaceae</taxon>
        <taxon>PACMAD clade</taxon>
        <taxon>Panicoideae</taxon>
        <taxon>Panicodae</taxon>
        <taxon>Paniceae</taxon>
        <taxon>Anthephorinae</taxon>
        <taxon>Digitaria</taxon>
    </lineage>
</organism>
<keyword evidence="3" id="KW-0479">Metal-binding</keyword>
<dbReference type="GO" id="GO:0008898">
    <property type="term" value="F:S-adenosylmethionine-homocysteine S-methyltransferase activity"/>
    <property type="evidence" value="ECO:0007669"/>
    <property type="project" value="TreeGrafter"/>
</dbReference>
<evidence type="ECO:0000313" key="7">
    <source>
        <dbReference type="Proteomes" id="UP000636709"/>
    </source>
</evidence>
<gene>
    <name evidence="6" type="ORF">HU200_055197</name>
</gene>
<evidence type="ECO:0000256" key="4">
    <source>
        <dbReference type="ARBA" id="ARBA00022833"/>
    </source>
</evidence>
<dbReference type="InterPro" id="IPR003726">
    <property type="entry name" value="HCY_dom"/>
</dbReference>
<dbReference type="SUPFAM" id="SSF82282">
    <property type="entry name" value="Homocysteine S-methyltransferase"/>
    <property type="match status" value="1"/>
</dbReference>
<dbReference type="InterPro" id="IPR051486">
    <property type="entry name" value="Hcy_S-methyltransferase"/>
</dbReference>
<dbReference type="GO" id="GO:0009086">
    <property type="term" value="P:methionine biosynthetic process"/>
    <property type="evidence" value="ECO:0007669"/>
    <property type="project" value="TreeGrafter"/>
</dbReference>
<protein>
    <recommendedName>
        <fullName evidence="5">Hcy-binding domain-containing protein</fullName>
    </recommendedName>
</protein>
<dbReference type="OrthoDB" id="1922999at2759"/>
<accession>A0A835AG71</accession>
<keyword evidence="1" id="KW-0489">Methyltransferase</keyword>
<dbReference type="PANTHER" id="PTHR46015">
    <property type="entry name" value="ZGC:172121"/>
    <property type="match status" value="1"/>
</dbReference>
<dbReference type="Gene3D" id="3.20.20.330">
    <property type="entry name" value="Homocysteine-binding-like domain"/>
    <property type="match status" value="1"/>
</dbReference>
<dbReference type="EMBL" id="JACEFO010002359">
    <property type="protein sequence ID" value="KAF8663862.1"/>
    <property type="molecule type" value="Genomic_DNA"/>
</dbReference>
<keyword evidence="7" id="KW-1185">Reference proteome</keyword>
<evidence type="ECO:0000256" key="1">
    <source>
        <dbReference type="ARBA" id="ARBA00022603"/>
    </source>
</evidence>
<evidence type="ECO:0000259" key="5">
    <source>
        <dbReference type="Pfam" id="PF02574"/>
    </source>
</evidence>
<comment type="caution">
    <text evidence="6">The sequence shown here is derived from an EMBL/GenBank/DDBJ whole genome shotgun (WGS) entry which is preliminary data.</text>
</comment>
<sequence length="98" mass="10292">MGGTRPCLVNMKHVSFCSVFCLLRINDSAKASRVVVAEDTTGASGTDFAACVGEWRRAGAALIGGCCRTTPATVRAIARALREDDADEYDDVPAVAVL</sequence>
<evidence type="ECO:0000256" key="3">
    <source>
        <dbReference type="ARBA" id="ARBA00022723"/>
    </source>
</evidence>
<evidence type="ECO:0000256" key="2">
    <source>
        <dbReference type="ARBA" id="ARBA00022679"/>
    </source>
</evidence>
<dbReference type="Proteomes" id="UP000636709">
    <property type="component" value="Unassembled WGS sequence"/>
</dbReference>
<feature type="domain" description="Hcy-binding" evidence="5">
    <location>
        <begin position="44"/>
        <end position="81"/>
    </location>
</feature>
<dbReference type="InterPro" id="IPR036589">
    <property type="entry name" value="HCY_dom_sf"/>
</dbReference>
<keyword evidence="2" id="KW-0808">Transferase</keyword>
<dbReference type="AlphaFoldDB" id="A0A835AG71"/>
<proteinExistence type="predicted"/>
<dbReference type="Pfam" id="PF02574">
    <property type="entry name" value="S-methyl_trans"/>
    <property type="match status" value="1"/>
</dbReference>
<dbReference type="GO" id="GO:0046872">
    <property type="term" value="F:metal ion binding"/>
    <property type="evidence" value="ECO:0007669"/>
    <property type="project" value="UniProtKB-KW"/>
</dbReference>
<reference evidence="6" key="1">
    <citation type="submission" date="2020-07" db="EMBL/GenBank/DDBJ databases">
        <title>Genome sequence and genetic diversity analysis of an under-domesticated orphan crop, white fonio (Digitaria exilis).</title>
        <authorList>
            <person name="Bennetzen J.L."/>
            <person name="Chen S."/>
            <person name="Ma X."/>
            <person name="Wang X."/>
            <person name="Yssel A.E.J."/>
            <person name="Chaluvadi S.R."/>
            <person name="Johnson M."/>
            <person name="Gangashetty P."/>
            <person name="Hamidou F."/>
            <person name="Sanogo M.D."/>
            <person name="Zwaenepoel A."/>
            <person name="Wallace J."/>
            <person name="Van De Peer Y."/>
            <person name="Van Deynze A."/>
        </authorList>
    </citation>
    <scope>NUCLEOTIDE SEQUENCE</scope>
    <source>
        <tissue evidence="6">Leaves</tissue>
    </source>
</reference>
<dbReference type="GO" id="GO:0033528">
    <property type="term" value="P:S-methylmethionine cycle"/>
    <property type="evidence" value="ECO:0007669"/>
    <property type="project" value="TreeGrafter"/>
</dbReference>
<dbReference type="PANTHER" id="PTHR46015:SF10">
    <property type="entry name" value="HOMOCYSTEINE S-METHYLTRANSFERASE 3"/>
    <property type="match status" value="1"/>
</dbReference>